<dbReference type="EMBL" id="JABEVY010000251">
    <property type="protein sequence ID" value="KAF5240395.1"/>
    <property type="molecule type" value="Genomic_DNA"/>
</dbReference>
<keyword evidence="3 6" id="KW-0812">Transmembrane</keyword>
<feature type="transmembrane region" description="Helical" evidence="6">
    <location>
        <begin position="317"/>
        <end position="338"/>
    </location>
</feature>
<feature type="transmembrane region" description="Helical" evidence="6">
    <location>
        <begin position="69"/>
        <end position="92"/>
    </location>
</feature>
<feature type="transmembrane region" description="Helical" evidence="6">
    <location>
        <begin position="189"/>
        <end position="210"/>
    </location>
</feature>
<evidence type="ECO:0000256" key="5">
    <source>
        <dbReference type="ARBA" id="ARBA00023136"/>
    </source>
</evidence>
<evidence type="ECO:0000313" key="7">
    <source>
        <dbReference type="EMBL" id="KAF5240395.1"/>
    </source>
</evidence>
<proteinExistence type="predicted"/>
<comment type="subcellular location">
    <subcellularLocation>
        <location evidence="1">Membrane</location>
        <topology evidence="1">Multi-pass membrane protein</topology>
    </subcellularLocation>
</comment>
<feature type="transmembrane region" description="Helical" evidence="6">
    <location>
        <begin position="113"/>
        <end position="136"/>
    </location>
</feature>
<dbReference type="GO" id="GO:0016020">
    <property type="term" value="C:membrane"/>
    <property type="evidence" value="ECO:0007669"/>
    <property type="project" value="UniProtKB-SubCell"/>
</dbReference>
<evidence type="ECO:0008006" key="9">
    <source>
        <dbReference type="Google" id="ProtNLM"/>
    </source>
</evidence>
<feature type="transmembrane region" description="Helical" evidence="6">
    <location>
        <begin position="371"/>
        <end position="391"/>
    </location>
</feature>
<dbReference type="PANTHER" id="PTHR45649:SF19">
    <property type="entry name" value="TRANSPORTER, PUTATIVE (EUROFUNG)-RELATED"/>
    <property type="match status" value="1"/>
</dbReference>
<dbReference type="Proteomes" id="UP000573603">
    <property type="component" value="Unassembled WGS sequence"/>
</dbReference>
<feature type="transmembrane region" description="Helical" evidence="6">
    <location>
        <begin position="35"/>
        <end position="57"/>
    </location>
</feature>
<keyword evidence="5 6" id="KW-0472">Membrane</keyword>
<evidence type="ECO:0000313" key="8">
    <source>
        <dbReference type="Proteomes" id="UP000573603"/>
    </source>
</evidence>
<sequence>MENGEHDDQIGEMSPDLVLDQLDLQSQMKKDIGPFAILCVGFNICNSWVGLAATMVIGLENGGSVTVIYGMLVVLVCLGCSALTMAELSSVYPTAGGPYHWTSILAPAKTNRVLSYACAFFNFFGWLSITAGVVIQPGQFIEAMRIFFDPDLAPPAWQYFLFYQAVNILALVHSIFLQRRIHWVHDVGFVFSMTSFFVIVITCLSRTSSYQTSEFVWKNFINNTGWKSDAVVFLTGMANPNFMFAGIDGAVHLAEEVTNASRTVPQALMSTIVIGFVTAFAFKLAMLYSLTNFDQVLENTTGVPIYEIWYQASRFEAAATVFISILLCIALFALNACVECSSRLTWAFARDNALLGSRFLGQVHPRLQVPVWALCANSAVIFIIGCIYLGSSSAFNAFIGSGLLLQQCSFAMPAALLLWHGRSDTVLPKSRAFKLGPLGWVANLITLLFAPLITIMYCFPVELPVTGGNMSKFYQKYKTSR</sequence>
<dbReference type="PANTHER" id="PTHR45649">
    <property type="entry name" value="AMINO-ACID PERMEASE BAT1"/>
    <property type="match status" value="1"/>
</dbReference>
<evidence type="ECO:0000256" key="3">
    <source>
        <dbReference type="ARBA" id="ARBA00022692"/>
    </source>
</evidence>
<keyword evidence="2" id="KW-0813">Transport</keyword>
<evidence type="ECO:0000256" key="6">
    <source>
        <dbReference type="SAM" id="Phobius"/>
    </source>
</evidence>
<dbReference type="InterPro" id="IPR002293">
    <property type="entry name" value="AA/rel_permease1"/>
</dbReference>
<evidence type="ECO:0000256" key="4">
    <source>
        <dbReference type="ARBA" id="ARBA00022989"/>
    </source>
</evidence>
<accession>A0A8H5DYD6</accession>
<evidence type="ECO:0000256" key="2">
    <source>
        <dbReference type="ARBA" id="ARBA00022448"/>
    </source>
</evidence>
<dbReference type="PIRSF" id="PIRSF006060">
    <property type="entry name" value="AA_transporter"/>
    <property type="match status" value="1"/>
</dbReference>
<dbReference type="AlphaFoldDB" id="A0A8H5DYD6"/>
<feature type="transmembrane region" description="Helical" evidence="6">
    <location>
        <begin position="266"/>
        <end position="288"/>
    </location>
</feature>
<name>A0A8H5DYD6_9HYPO</name>
<feature type="transmembrane region" description="Helical" evidence="6">
    <location>
        <begin position="440"/>
        <end position="463"/>
    </location>
</feature>
<reference evidence="7 8" key="1">
    <citation type="journal article" date="2020" name="BMC Genomics">
        <title>Correction to: Identification and distribution of gene clusters required for synthesis of sphingolipid metabolism inhibitors in diverse species of the filamentous fungus Fusarium.</title>
        <authorList>
            <person name="Kim H.S."/>
            <person name="Lohmar J.M."/>
            <person name="Busman M."/>
            <person name="Brown D.W."/>
            <person name="Naumann T.A."/>
            <person name="Divon H.H."/>
            <person name="Lysoe E."/>
            <person name="Uhlig S."/>
            <person name="Proctor R.H."/>
        </authorList>
    </citation>
    <scope>NUCLEOTIDE SEQUENCE [LARGE SCALE GENOMIC DNA]</scope>
    <source>
        <strain evidence="7 8">NRRL 25214</strain>
    </source>
</reference>
<feature type="transmembrane region" description="Helical" evidence="6">
    <location>
        <begin position="397"/>
        <end position="419"/>
    </location>
</feature>
<dbReference type="Pfam" id="PF13520">
    <property type="entry name" value="AA_permease_2"/>
    <property type="match status" value="1"/>
</dbReference>
<evidence type="ECO:0000256" key="1">
    <source>
        <dbReference type="ARBA" id="ARBA00004141"/>
    </source>
</evidence>
<dbReference type="Gene3D" id="1.20.1740.10">
    <property type="entry name" value="Amino acid/polyamine transporter I"/>
    <property type="match status" value="1"/>
</dbReference>
<dbReference type="GO" id="GO:0022857">
    <property type="term" value="F:transmembrane transporter activity"/>
    <property type="evidence" value="ECO:0007669"/>
    <property type="project" value="InterPro"/>
</dbReference>
<keyword evidence="4 6" id="KW-1133">Transmembrane helix</keyword>
<organism evidence="7 8">
    <name type="scientific">Fusarium anthophilum</name>
    <dbReference type="NCBI Taxonomy" id="48485"/>
    <lineage>
        <taxon>Eukaryota</taxon>
        <taxon>Fungi</taxon>
        <taxon>Dikarya</taxon>
        <taxon>Ascomycota</taxon>
        <taxon>Pezizomycotina</taxon>
        <taxon>Sordariomycetes</taxon>
        <taxon>Hypocreomycetidae</taxon>
        <taxon>Hypocreales</taxon>
        <taxon>Nectriaceae</taxon>
        <taxon>Fusarium</taxon>
        <taxon>Fusarium fujikuroi species complex</taxon>
    </lineage>
</organism>
<keyword evidence="8" id="KW-1185">Reference proteome</keyword>
<feature type="transmembrane region" description="Helical" evidence="6">
    <location>
        <begin position="156"/>
        <end position="177"/>
    </location>
</feature>
<protein>
    <recommendedName>
        <fullName evidence="9">Choline transport protein</fullName>
    </recommendedName>
</protein>
<comment type="caution">
    <text evidence="7">The sequence shown here is derived from an EMBL/GenBank/DDBJ whole genome shotgun (WGS) entry which is preliminary data.</text>
</comment>
<gene>
    <name evidence="7" type="ORF">FANTH_9655</name>
</gene>